<dbReference type="SUPFAM" id="SSF52833">
    <property type="entry name" value="Thioredoxin-like"/>
    <property type="match status" value="1"/>
</dbReference>
<accession>A0A3A1N5G0</accession>
<feature type="chain" id="PRO_5017258691" evidence="1">
    <location>
        <begin position="24"/>
        <end position="253"/>
    </location>
</feature>
<comment type="caution">
    <text evidence="2">The sequence shown here is derived from an EMBL/GenBank/DDBJ whole genome shotgun (WGS) entry which is preliminary data.</text>
</comment>
<dbReference type="OrthoDB" id="9808254at2"/>
<reference evidence="2 3" key="1">
    <citation type="submission" date="2018-08" db="EMBL/GenBank/DDBJ databases">
        <title>Proposal of Muricauda 72 sp.nov. and Muricauda NH166 sp.nov., isolated from seawater.</title>
        <authorList>
            <person name="Cheng H."/>
            <person name="Wu Y.-H."/>
            <person name="Guo L.-L."/>
            <person name="Xu X.-W."/>
        </authorList>
    </citation>
    <scope>NUCLEOTIDE SEQUENCE [LARGE SCALE GENOMIC DNA]</scope>
    <source>
        <strain evidence="2 3">KCTC 22173</strain>
    </source>
</reference>
<dbReference type="AlphaFoldDB" id="A0A3A1N5G0"/>
<dbReference type="PANTHER" id="PTHR36057">
    <property type="match status" value="1"/>
</dbReference>
<feature type="signal peptide" evidence="1">
    <location>
        <begin position="1"/>
        <end position="23"/>
    </location>
</feature>
<sequence length="253" mass="29134">MIKKAIILSFTFFALSLYTLYTANEVKPVIQENKNPIVLELFTSQGCSSCPPADVLLEQLKNKFPNDVITLSYHVDYWDYIGWKDPFSNKAYTKKQRKYGRKFGQRNIYTPEMVINGKEHFVGSNSSILYSKIKEYSTENRDNPVEICDLELSNGTISFSYNTVENISNEWLRAVLVVNERETQVKRGENRNRTLKNSNIVVAEKMIELNSYEKESFLMIPDLVTNTDDLTLVVILETQNHDIIGASQKRIGH</sequence>
<protein>
    <submittedName>
        <fullName evidence="2">DUF1223 domain-containing protein</fullName>
    </submittedName>
</protein>
<evidence type="ECO:0000313" key="2">
    <source>
        <dbReference type="EMBL" id="RIV30503.1"/>
    </source>
</evidence>
<dbReference type="Gene3D" id="3.40.30.10">
    <property type="entry name" value="Glutaredoxin"/>
    <property type="match status" value="1"/>
</dbReference>
<name>A0A3A1N5G0_9FLAO</name>
<proteinExistence type="predicted"/>
<dbReference type="InterPro" id="IPR010634">
    <property type="entry name" value="DUF1223"/>
</dbReference>
<dbReference type="InterPro" id="IPR036249">
    <property type="entry name" value="Thioredoxin-like_sf"/>
</dbReference>
<gene>
    <name evidence="2" type="ORF">D2V08_15535</name>
</gene>
<dbReference type="Proteomes" id="UP000266067">
    <property type="component" value="Unassembled WGS sequence"/>
</dbReference>
<keyword evidence="3" id="KW-1185">Reference proteome</keyword>
<organism evidence="2 3">
    <name type="scientific">Flagellimonas lutimaris</name>
    <dbReference type="NCBI Taxonomy" id="475082"/>
    <lineage>
        <taxon>Bacteria</taxon>
        <taxon>Pseudomonadati</taxon>
        <taxon>Bacteroidota</taxon>
        <taxon>Flavobacteriia</taxon>
        <taxon>Flavobacteriales</taxon>
        <taxon>Flavobacteriaceae</taxon>
        <taxon>Flagellimonas</taxon>
    </lineage>
</organism>
<evidence type="ECO:0000313" key="3">
    <source>
        <dbReference type="Proteomes" id="UP000266067"/>
    </source>
</evidence>
<dbReference type="PANTHER" id="PTHR36057:SF1">
    <property type="entry name" value="LIPOPROTEIN LIPID ATTACHMENT SITE-LIKE PROTEIN, PUTATIVE (DUF1223)-RELATED"/>
    <property type="match status" value="1"/>
</dbReference>
<keyword evidence="1" id="KW-0732">Signal</keyword>
<dbReference type="RefSeq" id="WP_119609207.1">
    <property type="nucleotide sequence ID" value="NZ_QXFH01000077.1"/>
</dbReference>
<dbReference type="EMBL" id="QXFH01000077">
    <property type="protein sequence ID" value="RIV30503.1"/>
    <property type="molecule type" value="Genomic_DNA"/>
</dbReference>
<evidence type="ECO:0000256" key="1">
    <source>
        <dbReference type="SAM" id="SignalP"/>
    </source>
</evidence>
<dbReference type="Pfam" id="PF06764">
    <property type="entry name" value="DUF1223"/>
    <property type="match status" value="1"/>
</dbReference>